<dbReference type="PhylomeDB" id="A0A0W0CKN1"/>
<dbReference type="PANTHER" id="PTHR14614:SF156">
    <property type="entry name" value="PROTEIN-LYSINE N-METHYLTRANSFERASE EFM2"/>
    <property type="match status" value="1"/>
</dbReference>
<reference evidence="2 3" key="1">
    <citation type="submission" date="2015-10" db="EMBL/GenBank/DDBJ databases">
        <title>Draft genomes sequences of Candida glabrata isolates 1A, 1B, 2A, 2B, 3A and 3B.</title>
        <authorList>
            <person name="Haavelsrud O.E."/>
            <person name="Gaustad P."/>
        </authorList>
    </citation>
    <scope>NUCLEOTIDE SEQUENCE [LARGE SCALE GENOMIC DNA]</scope>
    <source>
        <strain evidence="2">910700640</strain>
    </source>
</reference>
<dbReference type="VEuPathDB" id="FungiDB:GWK60_I04939"/>
<dbReference type="GO" id="GO:0032259">
    <property type="term" value="P:methylation"/>
    <property type="evidence" value="ECO:0007669"/>
    <property type="project" value="UniProtKB-KW"/>
</dbReference>
<sequence>MFDPLDLYTAEPPTVDDSLVITDHSVAGTDCDKQFANDVEEDEDYIVDILDLPPCSLAPPQVILIVLILLRPREQLNFANNDDNKEDIPLELDNNDEPMLNDLVQWYTINWPHEKLNTKDKLLRNIPRTTSIVSHESLLKFYTSVLQYYSKAEATKDSNEYVKRILKEVSLRIAENCGRTAQPAIQRKFRIKNLDKTIMLHEPSLTADNLGWKTWGSSLILGEIVVSYLENLSSTFESNRKVRTLELGAGTGLVGIAWAAKWRDKFCNSKTEIYLTDLPEIVDNLKDNVKINNLQDIATADVLDWTNPDTFTEKYGNERFDYIVIADPIYSPQHPEWVVNMIVKFLEVNGICHLEIPLRERYSKERDYLWRLLEEHNLDVVHEIYSSGKDDWGKVDYVYKMLKFKA</sequence>
<gene>
    <name evidence="2" type="ORF">AO440_002740</name>
</gene>
<dbReference type="VEuPathDB" id="FungiDB:GVI51_I09295"/>
<dbReference type="PANTHER" id="PTHR14614">
    <property type="entry name" value="HEPATOCELLULAR CARCINOMA-ASSOCIATED ANTIGEN"/>
    <property type="match status" value="1"/>
</dbReference>
<dbReference type="GO" id="GO:0016279">
    <property type="term" value="F:protein-lysine N-methyltransferase activity"/>
    <property type="evidence" value="ECO:0007669"/>
    <property type="project" value="EnsemblFungi"/>
</dbReference>
<evidence type="ECO:0000313" key="2">
    <source>
        <dbReference type="EMBL" id="KTB05123.1"/>
    </source>
</evidence>
<dbReference type="VEuPathDB" id="FungiDB:B1J91_I09438g"/>
<dbReference type="GO" id="GO:0005829">
    <property type="term" value="C:cytosol"/>
    <property type="evidence" value="ECO:0007669"/>
    <property type="project" value="TreeGrafter"/>
</dbReference>
<dbReference type="Pfam" id="PF10294">
    <property type="entry name" value="Methyltransf_16"/>
    <property type="match status" value="1"/>
</dbReference>
<dbReference type="EMBL" id="LLZZ01000114">
    <property type="protein sequence ID" value="KTB05123.1"/>
    <property type="molecule type" value="Genomic_DNA"/>
</dbReference>
<name>A0A0W0CKN1_CANGB</name>
<dbReference type="Proteomes" id="UP000054886">
    <property type="component" value="Unassembled WGS sequence"/>
</dbReference>
<organism evidence="2 3">
    <name type="scientific">Candida glabrata</name>
    <name type="common">Yeast</name>
    <name type="synonym">Torulopsis glabrata</name>
    <dbReference type="NCBI Taxonomy" id="5478"/>
    <lineage>
        <taxon>Eukaryota</taxon>
        <taxon>Fungi</taxon>
        <taxon>Dikarya</taxon>
        <taxon>Ascomycota</taxon>
        <taxon>Saccharomycotina</taxon>
        <taxon>Saccharomycetes</taxon>
        <taxon>Saccharomycetales</taxon>
        <taxon>Saccharomycetaceae</taxon>
        <taxon>Nakaseomyces</taxon>
    </lineage>
</organism>
<accession>A0A0W0CKN1</accession>
<keyword evidence="2" id="KW-0489">Methyltransferase</keyword>
<proteinExistence type="predicted"/>
<evidence type="ECO:0000256" key="1">
    <source>
        <dbReference type="ARBA" id="ARBA00022679"/>
    </source>
</evidence>
<dbReference type="InterPro" id="IPR029063">
    <property type="entry name" value="SAM-dependent_MTases_sf"/>
</dbReference>
<dbReference type="AlphaFoldDB" id="A0A0W0CKN1"/>
<keyword evidence="1 2" id="KW-0808">Transferase</keyword>
<dbReference type="VEuPathDB" id="FungiDB:CAGL0I09438g"/>
<dbReference type="InterPro" id="IPR019410">
    <property type="entry name" value="Methyltransf_16"/>
</dbReference>
<dbReference type="SUPFAM" id="SSF53335">
    <property type="entry name" value="S-adenosyl-L-methionine-dependent methyltransferases"/>
    <property type="match status" value="1"/>
</dbReference>
<comment type="caution">
    <text evidence="2">The sequence shown here is derived from an EMBL/GenBank/DDBJ whole genome shotgun (WGS) entry which is preliminary data.</text>
</comment>
<protein>
    <submittedName>
        <fullName evidence="2">Protein-lysine N-methyltransferase EFM2</fullName>
    </submittedName>
</protein>
<dbReference type="Gene3D" id="3.40.50.150">
    <property type="entry name" value="Vaccinia Virus protein VP39"/>
    <property type="match status" value="1"/>
</dbReference>
<dbReference type="GO" id="GO:0045905">
    <property type="term" value="P:positive regulation of translational termination"/>
    <property type="evidence" value="ECO:0007669"/>
    <property type="project" value="EnsemblFungi"/>
</dbReference>
<evidence type="ECO:0000313" key="3">
    <source>
        <dbReference type="Proteomes" id="UP000054886"/>
    </source>
</evidence>
<dbReference type="OMA" id="DDFGEMK"/>